<dbReference type="GO" id="GO:0047429">
    <property type="term" value="F:nucleoside triphosphate diphosphatase activity"/>
    <property type="evidence" value="ECO:0007669"/>
    <property type="project" value="InterPro"/>
</dbReference>
<dbReference type="Gene3D" id="1.10.287.1080">
    <property type="entry name" value="MazG-like"/>
    <property type="match status" value="1"/>
</dbReference>
<dbReference type="PANTHER" id="PTHR46523:SF1">
    <property type="entry name" value="DCTP PYROPHOSPHATASE 1"/>
    <property type="match status" value="1"/>
</dbReference>
<keyword evidence="1" id="KW-0378">Hydrolase</keyword>
<dbReference type="SUPFAM" id="SSF101386">
    <property type="entry name" value="all-alpha NTP pyrophosphatases"/>
    <property type="match status" value="1"/>
</dbReference>
<dbReference type="PANTHER" id="PTHR46523">
    <property type="entry name" value="DCTP PYROPHOSPHATASE 1"/>
    <property type="match status" value="1"/>
</dbReference>
<dbReference type="RefSeq" id="WP_128198557.1">
    <property type="nucleotide sequence ID" value="NZ_SACT01000003.1"/>
</dbReference>
<evidence type="ECO:0000313" key="2">
    <source>
        <dbReference type="Proteomes" id="UP000288178"/>
    </source>
</evidence>
<protein>
    <submittedName>
        <fullName evidence="1">Nucleotide pyrophosphohydrolase</fullName>
    </submittedName>
</protein>
<dbReference type="CDD" id="cd11537">
    <property type="entry name" value="NTP-PPase_RS21-C6_like"/>
    <property type="match status" value="1"/>
</dbReference>
<sequence>MPDSLADLAQQLQQFNTDRDWQQFHSPKNLASALVVEAAELLEHFQWMTEAQSRDLPQEKRTAVGAEVADVLLYLIQLADALGIDPIAAAQAKLALNAQKYPVERARGSSRKYDEL</sequence>
<dbReference type="Pfam" id="PF12643">
    <property type="entry name" value="MazG-like"/>
    <property type="match status" value="1"/>
</dbReference>
<reference evidence="1 2" key="1">
    <citation type="submission" date="2019-01" db="EMBL/GenBank/DDBJ databases">
        <authorList>
            <person name="Chen W.-M."/>
        </authorList>
    </citation>
    <scope>NUCLEOTIDE SEQUENCE [LARGE SCALE GENOMIC DNA]</scope>
    <source>
        <strain evidence="1 2">ICH-3</strain>
    </source>
</reference>
<dbReference type="InterPro" id="IPR025984">
    <property type="entry name" value="DCTPP"/>
</dbReference>
<evidence type="ECO:0000313" key="1">
    <source>
        <dbReference type="EMBL" id="RVT51556.1"/>
    </source>
</evidence>
<dbReference type="EMBL" id="SACT01000003">
    <property type="protein sequence ID" value="RVT51556.1"/>
    <property type="molecule type" value="Genomic_DNA"/>
</dbReference>
<gene>
    <name evidence="1" type="ORF">ENE75_12110</name>
</gene>
<keyword evidence="2" id="KW-1185">Reference proteome</keyword>
<organism evidence="1 2">
    <name type="scientific">Rubrivivax albus</name>
    <dbReference type="NCBI Taxonomy" id="2499835"/>
    <lineage>
        <taxon>Bacteria</taxon>
        <taxon>Pseudomonadati</taxon>
        <taxon>Pseudomonadota</taxon>
        <taxon>Betaproteobacteria</taxon>
        <taxon>Burkholderiales</taxon>
        <taxon>Sphaerotilaceae</taxon>
        <taxon>Rubrivivax</taxon>
    </lineage>
</organism>
<proteinExistence type="predicted"/>
<accession>A0A3S2VX73</accession>
<comment type="caution">
    <text evidence="1">The sequence shown here is derived from an EMBL/GenBank/DDBJ whole genome shotgun (WGS) entry which is preliminary data.</text>
</comment>
<dbReference type="InterPro" id="IPR052555">
    <property type="entry name" value="dCTP_Pyrophosphatase"/>
</dbReference>
<dbReference type="Proteomes" id="UP000288178">
    <property type="component" value="Unassembled WGS sequence"/>
</dbReference>
<dbReference type="AlphaFoldDB" id="A0A3S2VX73"/>
<dbReference type="PIRSF" id="PIRSF029826">
    <property type="entry name" value="UCP029826_pph"/>
    <property type="match status" value="1"/>
</dbReference>
<dbReference type="GO" id="GO:0009143">
    <property type="term" value="P:nucleoside triphosphate catabolic process"/>
    <property type="evidence" value="ECO:0007669"/>
    <property type="project" value="InterPro"/>
</dbReference>
<dbReference type="OrthoDB" id="9791898at2"/>
<name>A0A3S2VX73_9BURK</name>